<dbReference type="PROSITE" id="PS50207">
    <property type="entry name" value="CASPASE_P10"/>
    <property type="match status" value="1"/>
</dbReference>
<evidence type="ECO:0000313" key="4">
    <source>
        <dbReference type="EMBL" id="KAG7158386.1"/>
    </source>
</evidence>
<sequence length="575" mass="65121">MSAFNRKMMIPDGVVVQKPCVCPQREWGEISSETCINSYHGNRQTVLKWLAEGGDINATTNLGYTFLSAICANGNVDTLTWLLQNNDLHLNIKNQWGQTPLMVAVHRGNEGIVRHLLNTALTCKIDLTVLDKNNMTALGLAAQEKNWVVVDLLLQPDIRYDMETLDLTLFKAAECEKWKVVGYLLDQYRGFEEETISLVLEKASAKNSIRAVRIVLEKHQSCTYENLSVARTAAHQAGYPDVERLLDEALGKYILKMRRNPRPKGIIVPAKVADDRRLGMTDIGGYLTPTPGRAPQVADGRRLEITGTESYLRPTPGRVPQHELQIIQQRISVKVSSTVMSPAPDVYDTTTIPRGLVLILNYNNFEGRPNQKRNGSTQDVKNLLNLCDQMGYLTEVHTNLTKERTIQIVESFSRQDRLNDVGCAIVTIMSHGFSRHTFLASDMQHIEVPQIQNYFLENVCPALKNKPKIFLLNFCRGDDTPAIYDSDSIREQPRNMLCIYSTTENFRSYRDTERGCPFIFNLCEVIADHAYEMDLDDLIRKFQKVYHSSSTPEVQNLGFHKKFYFNPIGSAHSST</sequence>
<proteinExistence type="inferred from homology"/>
<comment type="caution">
    <text evidence="4">The sequence shown here is derived from an EMBL/GenBank/DDBJ whole genome shotgun (WGS) entry which is preliminary data.</text>
</comment>
<organism evidence="4 5">
    <name type="scientific">Homarus americanus</name>
    <name type="common">American lobster</name>
    <dbReference type="NCBI Taxonomy" id="6706"/>
    <lineage>
        <taxon>Eukaryota</taxon>
        <taxon>Metazoa</taxon>
        <taxon>Ecdysozoa</taxon>
        <taxon>Arthropoda</taxon>
        <taxon>Crustacea</taxon>
        <taxon>Multicrustacea</taxon>
        <taxon>Malacostraca</taxon>
        <taxon>Eumalacostraca</taxon>
        <taxon>Eucarida</taxon>
        <taxon>Decapoda</taxon>
        <taxon>Pleocyemata</taxon>
        <taxon>Astacidea</taxon>
        <taxon>Nephropoidea</taxon>
        <taxon>Nephropidae</taxon>
        <taxon>Homarus</taxon>
    </lineage>
</organism>
<dbReference type="SMART" id="SM00115">
    <property type="entry name" value="CASc"/>
    <property type="match status" value="1"/>
</dbReference>
<evidence type="ECO:0000259" key="2">
    <source>
        <dbReference type="PROSITE" id="PS50207"/>
    </source>
</evidence>
<name>A0A8J5JJG4_HOMAM</name>
<dbReference type="GO" id="GO:0072559">
    <property type="term" value="C:NLRP3 inflammasome complex"/>
    <property type="evidence" value="ECO:0007669"/>
    <property type="project" value="TreeGrafter"/>
</dbReference>
<keyword evidence="5" id="KW-1185">Reference proteome</keyword>
<accession>A0A8J5JJG4</accession>
<feature type="domain" description="Caspase family p20" evidence="3">
    <location>
        <begin position="353"/>
        <end position="479"/>
    </location>
</feature>
<dbReference type="EMBL" id="JAHLQT010035368">
    <property type="protein sequence ID" value="KAG7158386.1"/>
    <property type="molecule type" value="Genomic_DNA"/>
</dbReference>
<dbReference type="InterPro" id="IPR002398">
    <property type="entry name" value="Pept_C14"/>
</dbReference>
<protein>
    <submittedName>
        <fullName evidence="4">Caspase Dronc-like 2</fullName>
    </submittedName>
</protein>
<dbReference type="InterPro" id="IPR011600">
    <property type="entry name" value="Pept_C14_caspase"/>
</dbReference>
<dbReference type="InterPro" id="IPR001309">
    <property type="entry name" value="Pept_C14_p20"/>
</dbReference>
<gene>
    <name evidence="4" type="primary">dronc-L2</name>
    <name evidence="4" type="ORF">Hamer_G021839</name>
</gene>
<dbReference type="Pfam" id="PF00656">
    <property type="entry name" value="Peptidase_C14"/>
    <property type="match status" value="1"/>
</dbReference>
<dbReference type="GO" id="GO:0097169">
    <property type="term" value="C:AIM2 inflammasome complex"/>
    <property type="evidence" value="ECO:0007669"/>
    <property type="project" value="TreeGrafter"/>
</dbReference>
<dbReference type="PANTHER" id="PTHR47901:SF3">
    <property type="entry name" value="CASPASE-1"/>
    <property type="match status" value="1"/>
</dbReference>
<dbReference type="Proteomes" id="UP000747542">
    <property type="component" value="Unassembled WGS sequence"/>
</dbReference>
<dbReference type="GO" id="GO:0004197">
    <property type="term" value="F:cysteine-type endopeptidase activity"/>
    <property type="evidence" value="ECO:0007669"/>
    <property type="project" value="InterPro"/>
</dbReference>
<dbReference type="OrthoDB" id="6097640at2759"/>
<dbReference type="GO" id="GO:0006508">
    <property type="term" value="P:proteolysis"/>
    <property type="evidence" value="ECO:0007669"/>
    <property type="project" value="InterPro"/>
</dbReference>
<dbReference type="SMART" id="SM00248">
    <property type="entry name" value="ANK"/>
    <property type="match status" value="3"/>
</dbReference>
<dbReference type="PANTHER" id="PTHR47901">
    <property type="entry name" value="CASPASE RECRUITMENT DOMAIN-CONTAINING PROTEIN 18"/>
    <property type="match status" value="1"/>
</dbReference>
<evidence type="ECO:0000256" key="1">
    <source>
        <dbReference type="RuleBase" id="RU003971"/>
    </source>
</evidence>
<comment type="similarity">
    <text evidence="1">Belongs to the peptidase C14A family.</text>
</comment>
<dbReference type="InterPro" id="IPR002138">
    <property type="entry name" value="Pept_C14_p10"/>
</dbReference>
<evidence type="ECO:0000259" key="3">
    <source>
        <dbReference type="PROSITE" id="PS50208"/>
    </source>
</evidence>
<dbReference type="Pfam" id="PF12796">
    <property type="entry name" value="Ank_2"/>
    <property type="match status" value="1"/>
</dbReference>
<feature type="domain" description="Caspase family p10" evidence="2">
    <location>
        <begin position="495"/>
        <end position="544"/>
    </location>
</feature>
<evidence type="ECO:0000313" key="5">
    <source>
        <dbReference type="Proteomes" id="UP000747542"/>
    </source>
</evidence>
<dbReference type="InterPro" id="IPR002110">
    <property type="entry name" value="Ankyrin_rpt"/>
</dbReference>
<dbReference type="InterPro" id="IPR015917">
    <property type="entry name" value="Pept_C14A"/>
</dbReference>
<dbReference type="PROSITE" id="PS50208">
    <property type="entry name" value="CASPASE_P20"/>
    <property type="match status" value="1"/>
</dbReference>
<reference evidence="4" key="1">
    <citation type="journal article" date="2021" name="Sci. Adv.">
        <title>The American lobster genome reveals insights on longevity, neural, and immune adaptations.</title>
        <authorList>
            <person name="Polinski J.M."/>
            <person name="Zimin A.V."/>
            <person name="Clark K.F."/>
            <person name="Kohn A.B."/>
            <person name="Sadowski N."/>
            <person name="Timp W."/>
            <person name="Ptitsyn A."/>
            <person name="Khanna P."/>
            <person name="Romanova D.Y."/>
            <person name="Williams P."/>
            <person name="Greenwood S.J."/>
            <person name="Moroz L.L."/>
            <person name="Walt D.R."/>
            <person name="Bodnar A.G."/>
        </authorList>
    </citation>
    <scope>NUCLEOTIDE SEQUENCE</scope>
    <source>
        <strain evidence="4">GMGI-L3</strain>
    </source>
</reference>
<dbReference type="GO" id="GO:0072557">
    <property type="term" value="C:IPAF inflammasome complex"/>
    <property type="evidence" value="ECO:0007669"/>
    <property type="project" value="TreeGrafter"/>
</dbReference>
<dbReference type="AlphaFoldDB" id="A0A8J5JJG4"/>